<keyword evidence="5" id="KW-0624">Polysaccharide degradation</keyword>
<dbReference type="InterPro" id="IPR004302">
    <property type="entry name" value="Cellulose/chitin-bd_N"/>
</dbReference>
<dbReference type="GO" id="GO:0004553">
    <property type="term" value="F:hydrolase activity, hydrolyzing O-glycosyl compounds"/>
    <property type="evidence" value="ECO:0007669"/>
    <property type="project" value="InterPro"/>
</dbReference>
<dbReference type="Gene3D" id="2.60.40.10">
    <property type="entry name" value="Immunoglobulins"/>
    <property type="match status" value="1"/>
</dbReference>
<dbReference type="CDD" id="cd21177">
    <property type="entry name" value="LPMO_AA10"/>
    <property type="match status" value="1"/>
</dbReference>
<evidence type="ECO:0000313" key="9">
    <source>
        <dbReference type="Proteomes" id="UP000196228"/>
    </source>
</evidence>
<feature type="domain" description="Fibronectin type-III" evidence="6">
    <location>
        <begin position="315"/>
        <end position="402"/>
    </location>
</feature>
<keyword evidence="1" id="KW-0732">Signal</keyword>
<dbReference type="SMART" id="SM00637">
    <property type="entry name" value="CBD_II"/>
    <property type="match status" value="1"/>
</dbReference>
<dbReference type="Pfam" id="PF00553">
    <property type="entry name" value="CBM_2"/>
    <property type="match status" value="1"/>
</dbReference>
<dbReference type="EMBL" id="CP021383">
    <property type="protein sequence ID" value="ARU50296.1"/>
    <property type="molecule type" value="Genomic_DNA"/>
</dbReference>
<dbReference type="GO" id="GO:0000272">
    <property type="term" value="P:polysaccharide catabolic process"/>
    <property type="evidence" value="ECO:0007669"/>
    <property type="project" value="UniProtKB-KW"/>
</dbReference>
<dbReference type="Gene3D" id="2.60.40.290">
    <property type="match status" value="1"/>
</dbReference>
<dbReference type="CDD" id="cd00063">
    <property type="entry name" value="FN3"/>
    <property type="match status" value="1"/>
</dbReference>
<evidence type="ECO:0000256" key="4">
    <source>
        <dbReference type="ARBA" id="ARBA00023295"/>
    </source>
</evidence>
<dbReference type="GO" id="GO:0030247">
    <property type="term" value="F:polysaccharide binding"/>
    <property type="evidence" value="ECO:0007669"/>
    <property type="project" value="UniProtKB-UniRule"/>
</dbReference>
<organism evidence="8 9">
    <name type="scientific">Cellulosimicrobium cellulans</name>
    <name type="common">Arthrobacter luteus</name>
    <dbReference type="NCBI Taxonomy" id="1710"/>
    <lineage>
        <taxon>Bacteria</taxon>
        <taxon>Bacillati</taxon>
        <taxon>Actinomycetota</taxon>
        <taxon>Actinomycetes</taxon>
        <taxon>Micrococcales</taxon>
        <taxon>Promicromonosporaceae</taxon>
        <taxon>Cellulosimicrobium</taxon>
    </lineage>
</organism>
<sequence length="518" mass="53562">MGLLLGSVSPALIFSRARRRGAPAHRTAAPASGRRRSESIRRLPPRVGCEAWSSCSTSESKGAGKMRRIAAWAAAVVLGAAGLVAASPPAPAAAHGAEVFPGSRQYLCWVDGQTGNGQVDPQNPACANAYAVSGTSAFYNWFGNLDSNGAGRTAGYIPDGQICDGGGRGPYDFSGFNAVRDDWPRTHLTAGETYQFQHNNWAEHPGRFDVYVTEEGWDPSSPLAWDDLELVDSVTDPPDTGGPGALNYYYWDVTLPADRSGDHLIFTHWVRSDSSENFYSCSDVAFDGGDGEVTGIGDDGGEPTEPACPDEAPGAPGAVMAMSVTATSAHVMWGAAESGCVTGYDVLEPGTGRVIASTDGSPMVDLDGLEPGTAHTVAVRSRNDHTGVVSATRTVTFTTLDDGGTPEPTGACTVDYSAAAWGGASTGYTASVTVTNTSAATVDDWVVTFDYPGGQRVDAPGWSATVAQSGTTVTATHPAWQSSIAPGQSVTFGFNGAATTAGAHPDPTGFTLDGVACD</sequence>
<reference evidence="8 9" key="1">
    <citation type="submission" date="2017-05" db="EMBL/GenBank/DDBJ databases">
        <authorList>
            <person name="Song R."/>
            <person name="Chenine A.L."/>
            <person name="Ruprecht R.M."/>
        </authorList>
    </citation>
    <scope>NUCLEOTIDE SEQUENCE [LARGE SCALE GENOMIC DNA]</scope>
    <source>
        <strain evidence="8 9">PSBB019</strain>
    </source>
</reference>
<dbReference type="PANTHER" id="PTHR34823:SF1">
    <property type="entry name" value="CHITIN-BINDING TYPE-4 DOMAIN-CONTAINING PROTEIN"/>
    <property type="match status" value="1"/>
</dbReference>
<dbReference type="InterPro" id="IPR036116">
    <property type="entry name" value="FN3_sf"/>
</dbReference>
<keyword evidence="2" id="KW-0378">Hydrolase</keyword>
<evidence type="ECO:0000256" key="3">
    <source>
        <dbReference type="ARBA" id="ARBA00023277"/>
    </source>
</evidence>
<evidence type="ECO:0000256" key="1">
    <source>
        <dbReference type="ARBA" id="ARBA00022729"/>
    </source>
</evidence>
<dbReference type="SUPFAM" id="SSF49265">
    <property type="entry name" value="Fibronectin type III"/>
    <property type="match status" value="1"/>
</dbReference>
<dbReference type="Proteomes" id="UP000196228">
    <property type="component" value="Chromosome"/>
</dbReference>
<dbReference type="SUPFAM" id="SSF49384">
    <property type="entry name" value="Carbohydrate-binding domain"/>
    <property type="match status" value="1"/>
</dbReference>
<name>A0A1Y0HRY9_CELCE</name>
<evidence type="ECO:0000256" key="5">
    <source>
        <dbReference type="ARBA" id="ARBA00023326"/>
    </source>
</evidence>
<evidence type="ECO:0000259" key="7">
    <source>
        <dbReference type="PROSITE" id="PS51173"/>
    </source>
</evidence>
<dbReference type="PROSITE" id="PS51173">
    <property type="entry name" value="CBM2"/>
    <property type="match status" value="1"/>
</dbReference>
<protein>
    <recommendedName>
        <fullName evidence="10">Chitin-binding protein</fullName>
    </recommendedName>
</protein>
<dbReference type="Pfam" id="PF03067">
    <property type="entry name" value="LPMO_10"/>
    <property type="match status" value="1"/>
</dbReference>
<gene>
    <name evidence="8" type="ORF">CBR64_00980</name>
</gene>
<dbReference type="Gene3D" id="2.70.50.50">
    <property type="entry name" value="chitin-binding protein cbp21"/>
    <property type="match status" value="1"/>
</dbReference>
<dbReference type="PANTHER" id="PTHR34823">
    <property type="entry name" value="GLCNAC-BINDING PROTEIN A"/>
    <property type="match status" value="1"/>
</dbReference>
<dbReference type="AlphaFoldDB" id="A0A1Y0HRY9"/>
<dbReference type="InterPro" id="IPR051024">
    <property type="entry name" value="GlcNAc_Chitin_IntDeg"/>
</dbReference>
<evidence type="ECO:0000313" key="8">
    <source>
        <dbReference type="EMBL" id="ARU50296.1"/>
    </source>
</evidence>
<dbReference type="InterPro" id="IPR012291">
    <property type="entry name" value="CBM2_carb-bd_dom_sf"/>
</dbReference>
<evidence type="ECO:0000259" key="6">
    <source>
        <dbReference type="PROSITE" id="PS50853"/>
    </source>
</evidence>
<dbReference type="Pfam" id="PF00041">
    <property type="entry name" value="fn3"/>
    <property type="match status" value="1"/>
</dbReference>
<dbReference type="InterPro" id="IPR013783">
    <property type="entry name" value="Ig-like_fold"/>
</dbReference>
<feature type="domain" description="CBM2" evidence="7">
    <location>
        <begin position="405"/>
        <end position="518"/>
    </location>
</feature>
<evidence type="ECO:0008006" key="10">
    <source>
        <dbReference type="Google" id="ProtNLM"/>
    </source>
</evidence>
<keyword evidence="3" id="KW-0119">Carbohydrate metabolism</keyword>
<dbReference type="InterPro" id="IPR014756">
    <property type="entry name" value="Ig_E-set"/>
</dbReference>
<dbReference type="InterPro" id="IPR008965">
    <property type="entry name" value="CBM2/CBM3_carb-bd_dom_sf"/>
</dbReference>
<keyword evidence="4" id="KW-0326">Glycosidase</keyword>
<dbReference type="SMART" id="SM00060">
    <property type="entry name" value="FN3"/>
    <property type="match status" value="1"/>
</dbReference>
<dbReference type="InterPro" id="IPR001919">
    <property type="entry name" value="CBD2"/>
</dbReference>
<dbReference type="InterPro" id="IPR003961">
    <property type="entry name" value="FN3_dom"/>
</dbReference>
<proteinExistence type="predicted"/>
<evidence type="ECO:0000256" key="2">
    <source>
        <dbReference type="ARBA" id="ARBA00022801"/>
    </source>
</evidence>
<dbReference type="PROSITE" id="PS50853">
    <property type="entry name" value="FN3"/>
    <property type="match status" value="1"/>
</dbReference>
<dbReference type="SUPFAM" id="SSF81296">
    <property type="entry name" value="E set domains"/>
    <property type="match status" value="1"/>
</dbReference>
<dbReference type="KEGG" id="cceu:CBR64_00980"/>
<accession>A0A1Y0HRY9</accession>